<proteinExistence type="predicted"/>
<dbReference type="EMBL" id="AP023361">
    <property type="protein sequence ID" value="BCJ89813.1"/>
    <property type="molecule type" value="Genomic_DNA"/>
</dbReference>
<feature type="region of interest" description="Disordered" evidence="1">
    <location>
        <begin position="183"/>
        <end position="211"/>
    </location>
</feature>
<dbReference type="KEGG" id="tso:IZ6_05480"/>
<dbReference type="Proteomes" id="UP000515317">
    <property type="component" value="Chromosome"/>
</dbReference>
<gene>
    <name evidence="2" type="ORF">IZ6_05480</name>
</gene>
<keyword evidence="3" id="KW-1185">Reference proteome</keyword>
<feature type="compositionally biased region" description="Acidic residues" evidence="1">
    <location>
        <begin position="40"/>
        <end position="52"/>
    </location>
</feature>
<protein>
    <recommendedName>
        <fullName evidence="4">Outer membrane beta-barrel protein</fullName>
    </recommendedName>
</protein>
<accession>A0A6S6QFF1</accession>
<evidence type="ECO:0008006" key="4">
    <source>
        <dbReference type="Google" id="ProtNLM"/>
    </source>
</evidence>
<dbReference type="SUPFAM" id="SSF56925">
    <property type="entry name" value="OMPA-like"/>
    <property type="match status" value="1"/>
</dbReference>
<feature type="compositionally biased region" description="Basic and acidic residues" evidence="1">
    <location>
        <begin position="66"/>
        <end position="78"/>
    </location>
</feature>
<dbReference type="InterPro" id="IPR018759">
    <property type="entry name" value="BBP2_2"/>
</dbReference>
<evidence type="ECO:0000313" key="2">
    <source>
        <dbReference type="EMBL" id="BCJ89813.1"/>
    </source>
</evidence>
<reference evidence="2 3" key="1">
    <citation type="submission" date="2020-08" db="EMBL/GenBank/DDBJ databases">
        <title>Genome sequence of Rhizobiales bacterium strain IZ6.</title>
        <authorList>
            <person name="Nakai R."/>
            <person name="Naganuma T."/>
        </authorList>
    </citation>
    <scope>NUCLEOTIDE SEQUENCE [LARGE SCALE GENOMIC DNA]</scope>
    <source>
        <strain evidence="2 3">IZ6</strain>
    </source>
</reference>
<feature type="compositionally biased region" description="Acidic residues" evidence="1">
    <location>
        <begin position="184"/>
        <end position="193"/>
    </location>
</feature>
<evidence type="ECO:0000313" key="3">
    <source>
        <dbReference type="Proteomes" id="UP000515317"/>
    </source>
</evidence>
<sequence length="456" mass="50672">MLLLASAASAQEIRGSLEALPGADDDFAPDALGIAPDSAFAEDPDNLAEEPLEDLRGVEPPPLAEPEERLKRKKRPEEDNPFDPVGIRAGAFLFKPTFDAYGGYETNPTSTEENGGSLYGRSEGRLDIESDWARHAFRGRLEAEYTAYEAFEDLNAPRLAADGALRLDAHEDLRIDLLARTELDSESPGDPEVPDGVKGRPENLRMGAGGGITYKPNRLSLRLKGDVDRRTYEDAELNNGSTVDNEDRNYTAYRLGLRTGYELHPGFEPFAEIEGNRREYDLDENDSGLQHNTEGYKAYAGVRLEPNPIWSFEGAIGYGHLEAEDPFEPKLDDFIAKASLIWQPTVKTKVTLTAEKDVSSGGLSCCAVAREVSASVEIEHELQRNFFFTASLDYERSFYPRADYTLQDVDAEIALEYRFNRTVSARLRAAHQISDSSNDGEDYDTSLIEIGLRVQR</sequence>
<dbReference type="AlphaFoldDB" id="A0A6S6QFF1"/>
<dbReference type="Pfam" id="PF10082">
    <property type="entry name" value="BBP2_2"/>
    <property type="match status" value="1"/>
</dbReference>
<dbReference type="InterPro" id="IPR011250">
    <property type="entry name" value="OMP/PagP_B-barrel"/>
</dbReference>
<evidence type="ECO:0000256" key="1">
    <source>
        <dbReference type="SAM" id="MobiDB-lite"/>
    </source>
</evidence>
<organism evidence="2 3">
    <name type="scientific">Terrihabitans soli</name>
    <dbReference type="NCBI Taxonomy" id="708113"/>
    <lineage>
        <taxon>Bacteria</taxon>
        <taxon>Pseudomonadati</taxon>
        <taxon>Pseudomonadota</taxon>
        <taxon>Alphaproteobacteria</taxon>
        <taxon>Hyphomicrobiales</taxon>
        <taxon>Terrihabitans</taxon>
    </lineage>
</organism>
<name>A0A6S6QFF1_9HYPH</name>
<feature type="region of interest" description="Disordered" evidence="1">
    <location>
        <begin position="21"/>
        <end position="86"/>
    </location>
</feature>